<feature type="transmembrane region" description="Helical" evidence="5">
    <location>
        <begin position="38"/>
        <end position="58"/>
    </location>
</feature>
<dbReference type="InterPro" id="IPR036259">
    <property type="entry name" value="MFS_trans_sf"/>
</dbReference>
<organism evidence="7 8">
    <name type="scientific">Candidatus Brevifilum fermentans</name>
    <dbReference type="NCBI Taxonomy" id="1986204"/>
    <lineage>
        <taxon>Bacteria</taxon>
        <taxon>Bacillati</taxon>
        <taxon>Chloroflexota</taxon>
        <taxon>Anaerolineae</taxon>
        <taxon>Anaerolineales</taxon>
        <taxon>Anaerolineaceae</taxon>
        <taxon>Candidatus Brevifilum</taxon>
    </lineage>
</organism>
<feature type="domain" description="Major facilitator superfamily (MFS) profile" evidence="6">
    <location>
        <begin position="4"/>
        <end position="371"/>
    </location>
</feature>
<feature type="transmembrane region" description="Helical" evidence="5">
    <location>
        <begin position="197"/>
        <end position="215"/>
    </location>
</feature>
<dbReference type="EMBL" id="LT859958">
    <property type="protein sequence ID" value="SMX53346.1"/>
    <property type="molecule type" value="Genomic_DNA"/>
</dbReference>
<feature type="transmembrane region" description="Helical" evidence="5">
    <location>
        <begin position="158"/>
        <end position="176"/>
    </location>
</feature>
<keyword evidence="3 5" id="KW-1133">Transmembrane helix</keyword>
<dbReference type="AlphaFoldDB" id="A0A1Y6K1A6"/>
<evidence type="ECO:0000313" key="8">
    <source>
        <dbReference type="Proteomes" id="UP000195514"/>
    </source>
</evidence>
<dbReference type="SUPFAM" id="SSF103473">
    <property type="entry name" value="MFS general substrate transporter"/>
    <property type="match status" value="1"/>
</dbReference>
<comment type="subcellular location">
    <subcellularLocation>
        <location evidence="1">Cell membrane</location>
        <topology evidence="1">Multi-pass membrane protein</topology>
    </subcellularLocation>
</comment>
<feature type="transmembrane region" description="Helical" evidence="5">
    <location>
        <begin position="70"/>
        <end position="88"/>
    </location>
</feature>
<dbReference type="PROSITE" id="PS50850">
    <property type="entry name" value="MFS"/>
    <property type="match status" value="1"/>
</dbReference>
<feature type="transmembrane region" description="Helical" evidence="5">
    <location>
        <begin position="347"/>
        <end position="367"/>
    </location>
</feature>
<feature type="transmembrane region" description="Helical" evidence="5">
    <location>
        <begin position="235"/>
        <end position="253"/>
    </location>
</feature>
<dbReference type="PANTHER" id="PTHR23518">
    <property type="entry name" value="C-METHYLTRANSFERASE"/>
    <property type="match status" value="1"/>
</dbReference>
<dbReference type="PANTHER" id="PTHR23518:SF2">
    <property type="entry name" value="MAJOR FACILITATOR SUPERFAMILY TRANSPORTER"/>
    <property type="match status" value="1"/>
</dbReference>
<dbReference type="RefSeq" id="WP_087861288.1">
    <property type="nucleotide sequence ID" value="NZ_LT859958.1"/>
</dbReference>
<feature type="transmembrane region" description="Helical" evidence="5">
    <location>
        <begin position="94"/>
        <end position="115"/>
    </location>
</feature>
<evidence type="ECO:0000256" key="5">
    <source>
        <dbReference type="SAM" id="Phobius"/>
    </source>
</evidence>
<sequence length="389" mass="41748">MTRDLKIISASMLLWGIGEGMFLIFQPLYIQELGADPILIGAILGVNGLVMSLSQIPSGYLADKLGRRPLMWFSWISGLVATWVMAFAPSLGAFVVGLILYGVTSSVMAPLNTYIQGARGNWSVGRAVSFVTAAFNVGGIIGPIFGGMVAEHFGLRSVYFAAGALFALSTLIILFVQKQPVEKLTSVEGEVHLLKNRRFLTMLGVIALVLIAMTLPQPLTANFLQNQRGMHFGRIGQLGSLASLGSVLMTLGFGHLPASLALLISQGGLMLFSALIWGGGRFLWYGLGFLFLGGHRLGRAMAVALVQPLVREGEVGLAFGMVETLNALSMMAAPVLAGFLYDWNPVSIYPVSLLVLTLTFLLSLRYFNGNRHGASSDSARAEKEICNDT</sequence>
<evidence type="ECO:0000256" key="1">
    <source>
        <dbReference type="ARBA" id="ARBA00004651"/>
    </source>
</evidence>
<proteinExistence type="predicted"/>
<evidence type="ECO:0000259" key="6">
    <source>
        <dbReference type="PROSITE" id="PS50850"/>
    </source>
</evidence>
<keyword evidence="4 5" id="KW-0472">Membrane</keyword>
<dbReference type="OrthoDB" id="159764at2"/>
<dbReference type="InterPro" id="IPR005829">
    <property type="entry name" value="Sugar_transporter_CS"/>
</dbReference>
<reference evidence="8" key="1">
    <citation type="submission" date="2017-05" db="EMBL/GenBank/DDBJ databases">
        <authorList>
            <person name="Kirkegaard R."/>
            <person name="Mcilroy J S."/>
        </authorList>
    </citation>
    <scope>NUCLEOTIDE SEQUENCE [LARGE SCALE GENOMIC DNA]</scope>
</reference>
<dbReference type="KEGG" id="abat:CFX1CAM_0280"/>
<dbReference type="GO" id="GO:0005886">
    <property type="term" value="C:plasma membrane"/>
    <property type="evidence" value="ECO:0007669"/>
    <property type="project" value="UniProtKB-SubCell"/>
</dbReference>
<dbReference type="Gene3D" id="1.20.1250.20">
    <property type="entry name" value="MFS general substrate transporter like domains"/>
    <property type="match status" value="1"/>
</dbReference>
<dbReference type="Pfam" id="PF07690">
    <property type="entry name" value="MFS_1"/>
    <property type="match status" value="1"/>
</dbReference>
<dbReference type="InterPro" id="IPR011701">
    <property type="entry name" value="MFS"/>
</dbReference>
<dbReference type="GO" id="GO:0022857">
    <property type="term" value="F:transmembrane transporter activity"/>
    <property type="evidence" value="ECO:0007669"/>
    <property type="project" value="InterPro"/>
</dbReference>
<evidence type="ECO:0000256" key="4">
    <source>
        <dbReference type="ARBA" id="ARBA00023136"/>
    </source>
</evidence>
<evidence type="ECO:0000256" key="3">
    <source>
        <dbReference type="ARBA" id="ARBA00022989"/>
    </source>
</evidence>
<evidence type="ECO:0000313" key="7">
    <source>
        <dbReference type="EMBL" id="SMX53346.1"/>
    </source>
</evidence>
<dbReference type="PROSITE" id="PS00216">
    <property type="entry name" value="SUGAR_TRANSPORT_1"/>
    <property type="match status" value="1"/>
</dbReference>
<name>A0A1Y6K1A6_9CHLR</name>
<accession>A0A1Y6K1A6</accession>
<gene>
    <name evidence="7" type="ORF">CFX1CAM_0280</name>
</gene>
<keyword evidence="8" id="KW-1185">Reference proteome</keyword>
<dbReference type="InterPro" id="IPR020846">
    <property type="entry name" value="MFS_dom"/>
</dbReference>
<feature type="transmembrane region" description="Helical" evidence="5">
    <location>
        <begin position="7"/>
        <end position="26"/>
    </location>
</feature>
<dbReference type="Proteomes" id="UP000195514">
    <property type="component" value="Chromosome I"/>
</dbReference>
<keyword evidence="2 5" id="KW-0812">Transmembrane</keyword>
<evidence type="ECO:0000256" key="2">
    <source>
        <dbReference type="ARBA" id="ARBA00022692"/>
    </source>
</evidence>
<protein>
    <submittedName>
        <fullName evidence="7">Major facilitator superfamily transporter</fullName>
    </submittedName>
</protein>
<feature type="transmembrane region" description="Helical" evidence="5">
    <location>
        <begin position="127"/>
        <end position="146"/>
    </location>
</feature>